<protein>
    <submittedName>
        <fullName evidence="2">Uncharacterized protein</fullName>
    </submittedName>
</protein>
<dbReference type="AlphaFoldDB" id="A0A9Q0VBI2"/>
<keyword evidence="3" id="KW-1185">Reference proteome</keyword>
<evidence type="ECO:0000313" key="3">
    <source>
        <dbReference type="Proteomes" id="UP001151752"/>
    </source>
</evidence>
<organism evidence="2 3">
    <name type="scientific">Salix koriyanagi</name>
    <dbReference type="NCBI Taxonomy" id="2511006"/>
    <lineage>
        <taxon>Eukaryota</taxon>
        <taxon>Viridiplantae</taxon>
        <taxon>Streptophyta</taxon>
        <taxon>Embryophyta</taxon>
        <taxon>Tracheophyta</taxon>
        <taxon>Spermatophyta</taxon>
        <taxon>Magnoliopsida</taxon>
        <taxon>eudicotyledons</taxon>
        <taxon>Gunneridae</taxon>
        <taxon>Pentapetalae</taxon>
        <taxon>rosids</taxon>
        <taxon>fabids</taxon>
        <taxon>Malpighiales</taxon>
        <taxon>Salicaceae</taxon>
        <taxon>Saliceae</taxon>
        <taxon>Salix</taxon>
    </lineage>
</organism>
<feature type="region of interest" description="Disordered" evidence="1">
    <location>
        <begin position="19"/>
        <end position="41"/>
    </location>
</feature>
<proteinExistence type="predicted"/>
<evidence type="ECO:0000313" key="2">
    <source>
        <dbReference type="EMBL" id="KAJ6745684.1"/>
    </source>
</evidence>
<dbReference type="Proteomes" id="UP001151752">
    <property type="component" value="Chromosome 6"/>
</dbReference>
<sequence length="41" mass="4975">MPGFLCQLIFNIKRQKFQSQGRKKQLNSKKKRQLKRAQKLE</sequence>
<comment type="caution">
    <text evidence="2">The sequence shown here is derived from an EMBL/GenBank/DDBJ whole genome shotgun (WGS) entry which is preliminary data.</text>
</comment>
<reference evidence="2" key="2">
    <citation type="journal article" date="2023" name="Int. J. Mol. Sci.">
        <title>De Novo Assembly and Annotation of 11 Diverse Shrub Willow (Salix) Genomes Reveals Novel Gene Organization in Sex-Linked Regions.</title>
        <authorList>
            <person name="Hyden B."/>
            <person name="Feng K."/>
            <person name="Yates T.B."/>
            <person name="Jawdy S."/>
            <person name="Cereghino C."/>
            <person name="Smart L.B."/>
            <person name="Muchero W."/>
        </authorList>
    </citation>
    <scope>NUCLEOTIDE SEQUENCE</scope>
    <source>
        <tissue evidence="2">Shoot tip</tissue>
    </source>
</reference>
<gene>
    <name evidence="2" type="ORF">OIU74_028372</name>
</gene>
<evidence type="ECO:0000256" key="1">
    <source>
        <dbReference type="SAM" id="MobiDB-lite"/>
    </source>
</evidence>
<accession>A0A9Q0VBI2</accession>
<name>A0A9Q0VBI2_9ROSI</name>
<reference evidence="2" key="1">
    <citation type="submission" date="2022-11" db="EMBL/GenBank/DDBJ databases">
        <authorList>
            <person name="Hyden B.L."/>
            <person name="Feng K."/>
            <person name="Yates T."/>
            <person name="Jawdy S."/>
            <person name="Smart L.B."/>
            <person name="Muchero W."/>
        </authorList>
    </citation>
    <scope>NUCLEOTIDE SEQUENCE</scope>
    <source>
        <tissue evidence="2">Shoot tip</tissue>
    </source>
</reference>
<dbReference type="EMBL" id="JAPFFM010000009">
    <property type="protein sequence ID" value="KAJ6745684.1"/>
    <property type="molecule type" value="Genomic_DNA"/>
</dbReference>